<evidence type="ECO:0000313" key="1">
    <source>
        <dbReference type="EMBL" id="KAL0240437.1"/>
    </source>
</evidence>
<reference evidence="1" key="1">
    <citation type="submission" date="2015-01" db="EMBL/GenBank/DDBJ databases">
        <authorList>
            <consortium name="The Broad Institute Genomics Platform"/>
            <person name="Cuomo C."/>
            <person name="Litvintseva A."/>
            <person name="Chen Y."/>
            <person name="Heitman J."/>
            <person name="Sun S."/>
            <person name="Springer D."/>
            <person name="Dromer F."/>
            <person name="Young S."/>
            <person name="Zeng Q."/>
            <person name="Gargeya S."/>
            <person name="Abouelleil A."/>
            <person name="Alvarado L."/>
            <person name="Chapman S.B."/>
            <person name="Gainer-Dewar J."/>
            <person name="Goldberg J."/>
            <person name="Griggs A."/>
            <person name="Gujja S."/>
            <person name="Hansen M."/>
            <person name="Howarth C."/>
            <person name="Imamovic A."/>
            <person name="Larimer J."/>
            <person name="Murphy C."/>
            <person name="Naylor J."/>
            <person name="Pearson M."/>
            <person name="Priest M."/>
            <person name="Roberts A."/>
            <person name="Saif S."/>
            <person name="Shea T."/>
            <person name="Sykes S."/>
            <person name="Wortman J."/>
            <person name="Nusbaum C."/>
            <person name="Birren B."/>
        </authorList>
    </citation>
    <scope>NUCLEOTIDE SEQUENCE</scope>
    <source>
        <strain evidence="1">IND107</strain>
    </source>
</reference>
<gene>
    <name evidence="1" type="ORF">I308_106689</name>
</gene>
<dbReference type="GeneID" id="91993544"/>
<sequence>MMKSKDIFSTPLHIMRSLRILNSVNRPRLFKYDWTPSVLSYHPVPLNNNPALVFLLTQFRSSRFVRGLDPNILPEISTFPSEAKVFSSFISWVEA</sequence>
<name>A0ABR3BIZ8_9TREE</name>
<evidence type="ECO:0000313" key="2">
    <source>
        <dbReference type="Proteomes" id="UP000054399"/>
    </source>
</evidence>
<dbReference type="Proteomes" id="UP000054399">
    <property type="component" value="Unassembled WGS sequence"/>
</dbReference>
<dbReference type="EMBL" id="ATAM02000014">
    <property type="protein sequence ID" value="KAL0240437.1"/>
    <property type="molecule type" value="Genomic_DNA"/>
</dbReference>
<proteinExistence type="predicted"/>
<comment type="caution">
    <text evidence="1">The sequence shown here is derived from an EMBL/GenBank/DDBJ whole genome shotgun (WGS) entry which is preliminary data.</text>
</comment>
<organism evidence="1 2">
    <name type="scientific">Cryptococcus tetragattii IND107</name>
    <dbReference type="NCBI Taxonomy" id="1296105"/>
    <lineage>
        <taxon>Eukaryota</taxon>
        <taxon>Fungi</taxon>
        <taxon>Dikarya</taxon>
        <taxon>Basidiomycota</taxon>
        <taxon>Agaricomycotina</taxon>
        <taxon>Tremellomycetes</taxon>
        <taxon>Tremellales</taxon>
        <taxon>Cryptococcaceae</taxon>
        <taxon>Cryptococcus</taxon>
        <taxon>Cryptococcus gattii species complex</taxon>
    </lineage>
</organism>
<protein>
    <submittedName>
        <fullName evidence="1">Uncharacterized protein</fullName>
    </submittedName>
</protein>
<dbReference type="RefSeq" id="XP_066610936.1">
    <property type="nucleotide sequence ID" value="XM_066761111.1"/>
</dbReference>
<accession>A0ABR3BIZ8</accession>
<keyword evidence="2" id="KW-1185">Reference proteome</keyword>
<reference evidence="1" key="2">
    <citation type="submission" date="2024-01" db="EMBL/GenBank/DDBJ databases">
        <title>Comparative genomics of Cryptococcus and Kwoniella reveals pathogenesis evolution and contrasting modes of karyotype evolution via chromosome fusion or intercentromeric recombination.</title>
        <authorList>
            <person name="Coelho M.A."/>
            <person name="David-Palma M."/>
            <person name="Shea T."/>
            <person name="Bowers K."/>
            <person name="Mcginley-Smith S."/>
            <person name="Mohammad A.W."/>
            <person name="Gnirke A."/>
            <person name="Yurkov A.M."/>
            <person name="Nowrousian M."/>
            <person name="Sun S."/>
            <person name="Cuomo C.A."/>
            <person name="Heitman J."/>
        </authorList>
    </citation>
    <scope>NUCLEOTIDE SEQUENCE</scope>
    <source>
        <strain evidence="1">IND107</strain>
    </source>
</reference>